<name>A0A7W6HGZ3_9HYPH</name>
<proteinExistence type="predicted"/>
<comment type="caution">
    <text evidence="5">The sequence shown here is derived from an EMBL/GenBank/DDBJ whole genome shotgun (WGS) entry which is preliminary data.</text>
</comment>
<dbReference type="SUPFAM" id="SSF46785">
    <property type="entry name" value="Winged helix' DNA-binding domain"/>
    <property type="match status" value="1"/>
</dbReference>
<gene>
    <name evidence="5" type="ORF">GGR03_004116</name>
</gene>
<dbReference type="CDD" id="cd00090">
    <property type="entry name" value="HTH_ARSR"/>
    <property type="match status" value="1"/>
</dbReference>
<evidence type="ECO:0000313" key="5">
    <source>
        <dbReference type="EMBL" id="MBB4005021.1"/>
    </source>
</evidence>
<evidence type="ECO:0000259" key="4">
    <source>
        <dbReference type="Pfam" id="PF12802"/>
    </source>
</evidence>
<reference evidence="5 6" key="1">
    <citation type="submission" date="2020-08" db="EMBL/GenBank/DDBJ databases">
        <title>Genomic Encyclopedia of Type Strains, Phase IV (KMG-IV): sequencing the most valuable type-strain genomes for metagenomic binning, comparative biology and taxonomic classification.</title>
        <authorList>
            <person name="Goeker M."/>
        </authorList>
    </citation>
    <scope>NUCLEOTIDE SEQUENCE [LARGE SCALE GENOMIC DNA]</scope>
    <source>
        <strain evidence="5 6">DSM 103570</strain>
    </source>
</reference>
<dbReference type="InterPro" id="IPR011991">
    <property type="entry name" value="ArsR-like_HTH"/>
</dbReference>
<sequence length="170" mass="18410">MNIALDQTTVPDERRLAAASHLIERMGDHLEAEGMPRIAGRIFGLMIIEPELISFGALAERLGVSRASISTNARLLEGMGLLARVRVPGQRQDFYRLADQPYVNMLRGVAARMGETLATLAIVHDTLPPEAGVERARLEQAQIFFETTLASLTELSGQLSDLAAGGGDRS</sequence>
<keyword evidence="2 5" id="KW-0238">DNA-binding</keyword>
<evidence type="ECO:0000256" key="2">
    <source>
        <dbReference type="ARBA" id="ARBA00023125"/>
    </source>
</evidence>
<dbReference type="EMBL" id="JACIEM010000005">
    <property type="protein sequence ID" value="MBB4005021.1"/>
    <property type="molecule type" value="Genomic_DNA"/>
</dbReference>
<dbReference type="InterPro" id="IPR036388">
    <property type="entry name" value="WH-like_DNA-bd_sf"/>
</dbReference>
<evidence type="ECO:0000313" key="6">
    <source>
        <dbReference type="Proteomes" id="UP000588647"/>
    </source>
</evidence>
<dbReference type="InterPro" id="IPR036390">
    <property type="entry name" value="WH_DNA-bd_sf"/>
</dbReference>
<dbReference type="Proteomes" id="UP000588647">
    <property type="component" value="Unassembled WGS sequence"/>
</dbReference>
<keyword evidence="1" id="KW-0805">Transcription regulation</keyword>
<dbReference type="InterPro" id="IPR000835">
    <property type="entry name" value="HTH_MarR-typ"/>
</dbReference>
<dbReference type="InterPro" id="IPR052362">
    <property type="entry name" value="HTH-GbsR_regulator"/>
</dbReference>
<dbReference type="GO" id="GO:0003700">
    <property type="term" value="F:DNA-binding transcription factor activity"/>
    <property type="evidence" value="ECO:0007669"/>
    <property type="project" value="InterPro"/>
</dbReference>
<protein>
    <submittedName>
        <fullName evidence="5">DNA-binding transcriptional regulator GbsR (MarR family)</fullName>
    </submittedName>
</protein>
<organism evidence="5 6">
    <name type="scientific">Aurantimonas endophytica</name>
    <dbReference type="NCBI Taxonomy" id="1522175"/>
    <lineage>
        <taxon>Bacteria</taxon>
        <taxon>Pseudomonadati</taxon>
        <taxon>Pseudomonadota</taxon>
        <taxon>Alphaproteobacteria</taxon>
        <taxon>Hyphomicrobiales</taxon>
        <taxon>Aurantimonadaceae</taxon>
        <taxon>Aurantimonas</taxon>
    </lineage>
</organism>
<accession>A0A7W6HGZ3</accession>
<dbReference type="RefSeq" id="WP_183210576.1">
    <property type="nucleotide sequence ID" value="NZ_JAAAMM010000005.1"/>
</dbReference>
<keyword evidence="6" id="KW-1185">Reference proteome</keyword>
<evidence type="ECO:0000256" key="1">
    <source>
        <dbReference type="ARBA" id="ARBA00023015"/>
    </source>
</evidence>
<evidence type="ECO:0000256" key="3">
    <source>
        <dbReference type="ARBA" id="ARBA00023163"/>
    </source>
</evidence>
<dbReference type="GO" id="GO:0003677">
    <property type="term" value="F:DNA binding"/>
    <property type="evidence" value="ECO:0007669"/>
    <property type="project" value="UniProtKB-KW"/>
</dbReference>
<dbReference type="Gene3D" id="1.10.10.10">
    <property type="entry name" value="Winged helix-like DNA-binding domain superfamily/Winged helix DNA-binding domain"/>
    <property type="match status" value="1"/>
</dbReference>
<keyword evidence="3" id="KW-0804">Transcription</keyword>
<dbReference type="PANTHER" id="PTHR38465">
    <property type="entry name" value="HTH-TYPE TRANSCRIPTIONAL REGULATOR MJ1563-RELATED"/>
    <property type="match status" value="1"/>
</dbReference>
<dbReference type="AlphaFoldDB" id="A0A7W6HGZ3"/>
<feature type="domain" description="HTH marR-type" evidence="4">
    <location>
        <begin position="34"/>
        <end position="91"/>
    </location>
</feature>
<dbReference type="PANTHER" id="PTHR38465:SF2">
    <property type="entry name" value="HTH-TYPE TRANSCRIPTIONAL REGULATOR MMPR5"/>
    <property type="match status" value="1"/>
</dbReference>
<dbReference type="Pfam" id="PF12802">
    <property type="entry name" value="MarR_2"/>
    <property type="match status" value="1"/>
</dbReference>